<dbReference type="Pfam" id="PF25912">
    <property type="entry name" value="DUF7964"/>
    <property type="match status" value="1"/>
</dbReference>
<organism evidence="3 4">
    <name type="scientific">Halorubrum ezzemoulense</name>
    <name type="common">Halorubrum chaoviator</name>
    <dbReference type="NCBI Taxonomy" id="337243"/>
    <lineage>
        <taxon>Archaea</taxon>
        <taxon>Methanobacteriati</taxon>
        <taxon>Methanobacteriota</taxon>
        <taxon>Stenosarchaea group</taxon>
        <taxon>Halobacteria</taxon>
        <taxon>Halobacteriales</taxon>
        <taxon>Haloferacaceae</taxon>
        <taxon>Halorubrum</taxon>
    </lineage>
</organism>
<accession>A0A238Z9W4</accession>
<dbReference type="EMBL" id="FZNK01000036">
    <property type="protein sequence ID" value="SNR79872.1"/>
    <property type="molecule type" value="Genomic_DNA"/>
</dbReference>
<dbReference type="Gene3D" id="3.40.1170.30">
    <property type="match status" value="1"/>
</dbReference>
<feature type="domain" description="DUF7964" evidence="2">
    <location>
        <begin position="75"/>
        <end position="159"/>
    </location>
</feature>
<proteinExistence type="predicted"/>
<evidence type="ECO:0000259" key="2">
    <source>
        <dbReference type="Pfam" id="PF25912"/>
    </source>
</evidence>
<dbReference type="Pfam" id="PF18458">
    <property type="entry name" value="XPB_DRD"/>
    <property type="match status" value="1"/>
</dbReference>
<name>A0A238Z9W4_HALEZ</name>
<dbReference type="InterPro" id="IPR058270">
    <property type="entry name" value="DUF7964"/>
</dbReference>
<evidence type="ECO:0000313" key="4">
    <source>
        <dbReference type="Proteomes" id="UP000198297"/>
    </source>
</evidence>
<dbReference type="AlphaFoldDB" id="A0A238Z9W4"/>
<evidence type="ECO:0000313" key="3">
    <source>
        <dbReference type="EMBL" id="SNR79872.1"/>
    </source>
</evidence>
<sequence>MRLEFDDGTLLLENAPETVPCAEWDDRVDAYRAQAYRHRALLEWAGQWAESDDQATLQDGFSRECVQARNSMIPTLPNRPLYEPEADTLTEEGPIDLVAPGSPESVQEDEGGTQRIHDLLIFIDETVAALAYTDKEHGWTLIAKETDENDDAYQLAHDQLLEYRGCDGLGRKEALKRAVINLYGLPEEAIEANPEELVSLGEE</sequence>
<reference evidence="3 4" key="1">
    <citation type="submission" date="2017-06" db="EMBL/GenBank/DDBJ databases">
        <authorList>
            <person name="Kim H.J."/>
            <person name="Triplett B.A."/>
        </authorList>
    </citation>
    <scope>NUCLEOTIDE SEQUENCE [LARGE SCALE GENOMIC DNA]</scope>
    <source>
        <strain evidence="3 4">DSM 19316</strain>
    </source>
</reference>
<dbReference type="InterPro" id="IPR040699">
    <property type="entry name" value="XPB_DRD"/>
</dbReference>
<dbReference type="Proteomes" id="UP000198297">
    <property type="component" value="Unassembled WGS sequence"/>
</dbReference>
<gene>
    <name evidence="3" type="ORF">SAMN06266787_1363</name>
</gene>
<feature type="domain" description="DNA 3'-5' translocase XPB damage recognition" evidence="1">
    <location>
        <begin position="3"/>
        <end position="44"/>
    </location>
</feature>
<protein>
    <submittedName>
        <fullName evidence="3">Uncharacterized protein</fullName>
    </submittedName>
</protein>
<evidence type="ECO:0000259" key="1">
    <source>
        <dbReference type="Pfam" id="PF18458"/>
    </source>
</evidence>